<organism evidence="3 4">
    <name type="scientific">Sinosporangium siamense</name>
    <dbReference type="NCBI Taxonomy" id="1367973"/>
    <lineage>
        <taxon>Bacteria</taxon>
        <taxon>Bacillati</taxon>
        <taxon>Actinomycetota</taxon>
        <taxon>Actinomycetes</taxon>
        <taxon>Streptosporangiales</taxon>
        <taxon>Streptosporangiaceae</taxon>
        <taxon>Sinosporangium</taxon>
    </lineage>
</organism>
<feature type="domain" description="GH16" evidence="2">
    <location>
        <begin position="31"/>
        <end position="294"/>
    </location>
</feature>
<feature type="chain" id="PRO_5039138196" description="GH16 domain-containing protein" evidence="1">
    <location>
        <begin position="30"/>
        <end position="320"/>
    </location>
</feature>
<evidence type="ECO:0000256" key="1">
    <source>
        <dbReference type="SAM" id="SignalP"/>
    </source>
</evidence>
<dbReference type="EMBL" id="BOOW01000001">
    <property type="protein sequence ID" value="GII89818.1"/>
    <property type="molecule type" value="Genomic_DNA"/>
</dbReference>
<feature type="signal peptide" evidence="1">
    <location>
        <begin position="1"/>
        <end position="29"/>
    </location>
</feature>
<name>A0A919R9H7_9ACTN</name>
<dbReference type="SUPFAM" id="SSF49899">
    <property type="entry name" value="Concanavalin A-like lectins/glucanases"/>
    <property type="match status" value="1"/>
</dbReference>
<evidence type="ECO:0000313" key="4">
    <source>
        <dbReference type="Proteomes" id="UP000606172"/>
    </source>
</evidence>
<sequence>MAAETRATARRWARRLTPALLATALVAVAAPVAAASPSPSPEGEAPAAPAGHTANGGVFFDDFSYFSSSDPRIAARKWTVRTTPGGPGVQGASWPKRNVTFPHSSGSKVMQLKSRTDGTNAGTEHAEMVHQRKFFEGTYAARVRFSDAPVSGADGDEVVQTFFTITPLAQDNDPDYGELDFEYLPNGGWTTPGPIMHLTSWETYQLEPWDADNVSTTVSASHAGWRTLVIHVSGGVIRYYIDGAQVAEHSGKFYPETPMSINFNQWFIKPGEPGRKRTWLQQVDWVYHSKNEVVAPADVSARVNSYRASRTTFTDTVPNP</sequence>
<dbReference type="InterPro" id="IPR013320">
    <property type="entry name" value="ConA-like_dom_sf"/>
</dbReference>
<keyword evidence="1" id="KW-0732">Signal</keyword>
<dbReference type="AlphaFoldDB" id="A0A919R9H7"/>
<dbReference type="GO" id="GO:0004553">
    <property type="term" value="F:hydrolase activity, hydrolyzing O-glycosyl compounds"/>
    <property type="evidence" value="ECO:0007669"/>
    <property type="project" value="InterPro"/>
</dbReference>
<dbReference type="InterPro" id="IPR000757">
    <property type="entry name" value="Beta-glucanase-like"/>
</dbReference>
<keyword evidence="4" id="KW-1185">Reference proteome</keyword>
<gene>
    <name evidence="3" type="ORF">Ssi02_00490</name>
</gene>
<comment type="caution">
    <text evidence="3">The sequence shown here is derived from an EMBL/GenBank/DDBJ whole genome shotgun (WGS) entry which is preliminary data.</text>
</comment>
<dbReference type="CDD" id="cd00413">
    <property type="entry name" value="Glyco_hydrolase_16"/>
    <property type="match status" value="1"/>
</dbReference>
<accession>A0A919R9H7</accession>
<dbReference type="PROSITE" id="PS51762">
    <property type="entry name" value="GH16_2"/>
    <property type="match status" value="1"/>
</dbReference>
<reference evidence="3" key="1">
    <citation type="submission" date="2021-01" db="EMBL/GenBank/DDBJ databases">
        <title>Whole genome shotgun sequence of Sinosporangium siamense NBRC 109515.</title>
        <authorList>
            <person name="Komaki H."/>
            <person name="Tamura T."/>
        </authorList>
    </citation>
    <scope>NUCLEOTIDE SEQUENCE</scope>
    <source>
        <strain evidence="3">NBRC 109515</strain>
    </source>
</reference>
<dbReference type="RefSeq" id="WP_204019647.1">
    <property type="nucleotide sequence ID" value="NZ_BOOW01000001.1"/>
</dbReference>
<protein>
    <recommendedName>
        <fullName evidence="2">GH16 domain-containing protein</fullName>
    </recommendedName>
</protein>
<dbReference type="Proteomes" id="UP000606172">
    <property type="component" value="Unassembled WGS sequence"/>
</dbReference>
<evidence type="ECO:0000313" key="3">
    <source>
        <dbReference type="EMBL" id="GII89818.1"/>
    </source>
</evidence>
<proteinExistence type="predicted"/>
<dbReference type="GO" id="GO:0005975">
    <property type="term" value="P:carbohydrate metabolic process"/>
    <property type="evidence" value="ECO:0007669"/>
    <property type="project" value="InterPro"/>
</dbReference>
<dbReference type="Gene3D" id="2.60.120.200">
    <property type="match status" value="1"/>
</dbReference>
<evidence type="ECO:0000259" key="2">
    <source>
        <dbReference type="PROSITE" id="PS51762"/>
    </source>
</evidence>